<dbReference type="Pfam" id="PF07331">
    <property type="entry name" value="TctB"/>
    <property type="match status" value="1"/>
</dbReference>
<dbReference type="RefSeq" id="WP_089688215.1">
    <property type="nucleotide sequence ID" value="NZ_FNES01000015.1"/>
</dbReference>
<dbReference type="EMBL" id="FNES01000015">
    <property type="protein sequence ID" value="SDK38362.1"/>
    <property type="molecule type" value="Genomic_DNA"/>
</dbReference>
<dbReference type="AlphaFoldDB" id="A0A1G9BFR1"/>
<name>A0A1G9BFR1_9GAMM</name>
<reference evidence="3 4" key="1">
    <citation type="submission" date="2016-10" db="EMBL/GenBank/DDBJ databases">
        <authorList>
            <person name="de Groot N.N."/>
        </authorList>
    </citation>
    <scope>NUCLEOTIDE SEQUENCE [LARGE SCALE GENOMIC DNA]</scope>
    <source>
        <strain evidence="3 4">CGMCC 1.6133</strain>
    </source>
</reference>
<evidence type="ECO:0000259" key="2">
    <source>
        <dbReference type="Pfam" id="PF07331"/>
    </source>
</evidence>
<keyword evidence="1" id="KW-1133">Transmembrane helix</keyword>
<dbReference type="Proteomes" id="UP000198525">
    <property type="component" value="Unassembled WGS sequence"/>
</dbReference>
<organism evidence="3 4">
    <name type="scientific">Billgrantia gudaonensis</name>
    <dbReference type="NCBI Taxonomy" id="376427"/>
    <lineage>
        <taxon>Bacteria</taxon>
        <taxon>Pseudomonadati</taxon>
        <taxon>Pseudomonadota</taxon>
        <taxon>Gammaproteobacteria</taxon>
        <taxon>Oceanospirillales</taxon>
        <taxon>Halomonadaceae</taxon>
        <taxon>Billgrantia</taxon>
    </lineage>
</organism>
<accession>A0A1G9BFR1</accession>
<evidence type="ECO:0000313" key="4">
    <source>
        <dbReference type="Proteomes" id="UP000198525"/>
    </source>
</evidence>
<feature type="transmembrane region" description="Helical" evidence="1">
    <location>
        <begin position="111"/>
        <end position="133"/>
    </location>
</feature>
<sequence length="144" mass="15130">MTLDTIDRCVAVLVGAMCAAAVVTGLGMRGDAGVFPVIAGTLGVLACAGIVLGTLRRRIPDELPPPLAWQRFTVWCLCVLGLLGLMIMAGTFVALPLFLLVSLRWLGHLRWPAALAIAVAFSAVIYGVFVYLLSVPLPAGWLAG</sequence>
<dbReference type="OrthoDB" id="6117997at2"/>
<feature type="transmembrane region" description="Helical" evidence="1">
    <location>
        <begin position="9"/>
        <end position="28"/>
    </location>
</feature>
<dbReference type="InterPro" id="IPR009936">
    <property type="entry name" value="DUF1468"/>
</dbReference>
<feature type="transmembrane region" description="Helical" evidence="1">
    <location>
        <begin position="74"/>
        <end position="99"/>
    </location>
</feature>
<dbReference type="STRING" id="376427.SAMN04487954_11599"/>
<keyword evidence="1" id="KW-0472">Membrane</keyword>
<evidence type="ECO:0000313" key="3">
    <source>
        <dbReference type="EMBL" id="SDK38362.1"/>
    </source>
</evidence>
<keyword evidence="4" id="KW-1185">Reference proteome</keyword>
<keyword evidence="1" id="KW-0812">Transmembrane</keyword>
<gene>
    <name evidence="3" type="ORF">SAMN04487954_11599</name>
</gene>
<protein>
    <submittedName>
        <fullName evidence="3">Tripartite tricarboxylate transporter TctB family protein</fullName>
    </submittedName>
</protein>
<evidence type="ECO:0000256" key="1">
    <source>
        <dbReference type="SAM" id="Phobius"/>
    </source>
</evidence>
<proteinExistence type="predicted"/>
<feature type="domain" description="DUF1468" evidence="2">
    <location>
        <begin position="12"/>
        <end position="138"/>
    </location>
</feature>
<feature type="transmembrane region" description="Helical" evidence="1">
    <location>
        <begin position="34"/>
        <end position="53"/>
    </location>
</feature>